<dbReference type="OrthoDB" id="1523489at2"/>
<dbReference type="Proteomes" id="UP000199437">
    <property type="component" value="Unassembled WGS sequence"/>
</dbReference>
<keyword evidence="1" id="KW-1133">Transmembrane helix</keyword>
<dbReference type="RefSeq" id="WP_090260888.1">
    <property type="nucleotide sequence ID" value="NZ_FOIR01000005.1"/>
</dbReference>
<dbReference type="Gene3D" id="3.55.50.30">
    <property type="match status" value="1"/>
</dbReference>
<organism evidence="3 4">
    <name type="scientific">Roseivirga pacifica</name>
    <dbReference type="NCBI Taxonomy" id="1267423"/>
    <lineage>
        <taxon>Bacteria</taxon>
        <taxon>Pseudomonadati</taxon>
        <taxon>Bacteroidota</taxon>
        <taxon>Cytophagia</taxon>
        <taxon>Cytophagales</taxon>
        <taxon>Roseivirgaceae</taxon>
        <taxon>Roseivirga</taxon>
    </lineage>
</organism>
<dbReference type="GO" id="GO:0016989">
    <property type="term" value="F:sigma factor antagonist activity"/>
    <property type="evidence" value="ECO:0007669"/>
    <property type="project" value="TreeGrafter"/>
</dbReference>
<dbReference type="Pfam" id="PF04773">
    <property type="entry name" value="FecR"/>
    <property type="match status" value="1"/>
</dbReference>
<dbReference type="EMBL" id="FOIR01000005">
    <property type="protein sequence ID" value="SEW42439.1"/>
    <property type="molecule type" value="Genomic_DNA"/>
</dbReference>
<dbReference type="PIRSF" id="PIRSF018266">
    <property type="entry name" value="FecR"/>
    <property type="match status" value="1"/>
</dbReference>
<reference evidence="4" key="1">
    <citation type="submission" date="2016-10" db="EMBL/GenBank/DDBJ databases">
        <authorList>
            <person name="Varghese N."/>
            <person name="Submissions S."/>
        </authorList>
    </citation>
    <scope>NUCLEOTIDE SEQUENCE [LARGE SCALE GENOMIC DNA]</scope>
    <source>
        <strain evidence="4">CGMCC 1.12402</strain>
    </source>
</reference>
<evidence type="ECO:0000256" key="1">
    <source>
        <dbReference type="SAM" id="Phobius"/>
    </source>
</evidence>
<dbReference type="Gene3D" id="2.60.120.1440">
    <property type="match status" value="1"/>
</dbReference>
<evidence type="ECO:0000259" key="2">
    <source>
        <dbReference type="Pfam" id="PF04773"/>
    </source>
</evidence>
<protein>
    <submittedName>
        <fullName evidence="3">FecR family protein</fullName>
    </submittedName>
</protein>
<dbReference type="InterPro" id="IPR006860">
    <property type="entry name" value="FecR"/>
</dbReference>
<gene>
    <name evidence="3" type="ORF">SAMN05216290_3835</name>
</gene>
<dbReference type="PANTHER" id="PTHR30273">
    <property type="entry name" value="PERIPLASMIC SIGNAL SENSOR AND SIGMA FACTOR ACTIVATOR FECR-RELATED"/>
    <property type="match status" value="1"/>
</dbReference>
<proteinExistence type="predicted"/>
<dbReference type="InterPro" id="IPR012373">
    <property type="entry name" value="Ferrdict_sens_TM"/>
</dbReference>
<sequence length="312" mass="34723">MKGEKRHINWEQQWLEGQISSAQARNIAPDADQIEHIERLVEGSKNLDIPRVLSNSQAWEALESKISFSSPKVVSISRRNWIIGIAASFILTLGAFFLFNTNSRTITTALAETQEVNLPDGSKAFLNAASSLSFNTGWSEQRTLKLDGEAFFEVKKGKAFSVITPFGKVEVLGTSFNVRTRNEQLTVVCKTGKVQVSNSSGTQKTVINPGQMVKVKDGTIDDPITVNATRADVWRSNEFDYESMPLREIFEEMERIFDVTIEHDLSEDELNASSSGTFSTKAIRDAILTIELTMGYDAKLEQGGKVVRFSDK</sequence>
<keyword evidence="1" id="KW-0472">Membrane</keyword>
<evidence type="ECO:0000313" key="4">
    <source>
        <dbReference type="Proteomes" id="UP000199437"/>
    </source>
</evidence>
<dbReference type="STRING" id="1267423.SAMN05216290_3835"/>
<feature type="domain" description="FecR protein" evidence="2">
    <location>
        <begin position="105"/>
        <end position="195"/>
    </location>
</feature>
<keyword evidence="1" id="KW-0812">Transmembrane</keyword>
<dbReference type="AlphaFoldDB" id="A0A1I0RMQ8"/>
<evidence type="ECO:0000313" key="3">
    <source>
        <dbReference type="EMBL" id="SEW42439.1"/>
    </source>
</evidence>
<keyword evidence="4" id="KW-1185">Reference proteome</keyword>
<name>A0A1I0RMQ8_9BACT</name>
<accession>A0A1I0RMQ8</accession>
<feature type="transmembrane region" description="Helical" evidence="1">
    <location>
        <begin position="81"/>
        <end position="99"/>
    </location>
</feature>
<dbReference type="PANTHER" id="PTHR30273:SF2">
    <property type="entry name" value="PROTEIN FECR"/>
    <property type="match status" value="1"/>
</dbReference>
<dbReference type="GeneID" id="99988501"/>